<accession>A0A835YBZ3</accession>
<feature type="compositionally biased region" description="Low complexity" evidence="1">
    <location>
        <begin position="300"/>
        <end position="318"/>
    </location>
</feature>
<name>A0A835YBZ3_9CHLO</name>
<feature type="compositionally biased region" description="Gly residues" evidence="1">
    <location>
        <begin position="608"/>
        <end position="618"/>
    </location>
</feature>
<organism evidence="2 3">
    <name type="scientific">Edaphochlamys debaryana</name>
    <dbReference type="NCBI Taxonomy" id="47281"/>
    <lineage>
        <taxon>Eukaryota</taxon>
        <taxon>Viridiplantae</taxon>
        <taxon>Chlorophyta</taxon>
        <taxon>core chlorophytes</taxon>
        <taxon>Chlorophyceae</taxon>
        <taxon>CS clade</taxon>
        <taxon>Chlamydomonadales</taxon>
        <taxon>Chlamydomonadales incertae sedis</taxon>
        <taxon>Edaphochlamys</taxon>
    </lineage>
</organism>
<feature type="region of interest" description="Disordered" evidence="1">
    <location>
        <begin position="1"/>
        <end position="43"/>
    </location>
</feature>
<feature type="compositionally biased region" description="Low complexity" evidence="1">
    <location>
        <begin position="190"/>
        <end position="200"/>
    </location>
</feature>
<evidence type="ECO:0000313" key="2">
    <source>
        <dbReference type="EMBL" id="KAG2498742.1"/>
    </source>
</evidence>
<dbReference type="Proteomes" id="UP000612055">
    <property type="component" value="Unassembled WGS sequence"/>
</dbReference>
<reference evidence="2" key="1">
    <citation type="journal article" date="2020" name="bioRxiv">
        <title>Comparative genomics of Chlamydomonas.</title>
        <authorList>
            <person name="Craig R.J."/>
            <person name="Hasan A.R."/>
            <person name="Ness R.W."/>
            <person name="Keightley P.D."/>
        </authorList>
    </citation>
    <scope>NUCLEOTIDE SEQUENCE</scope>
    <source>
        <strain evidence="2">CCAP 11/70</strain>
    </source>
</reference>
<proteinExistence type="predicted"/>
<feature type="region of interest" description="Disordered" evidence="1">
    <location>
        <begin position="167"/>
        <end position="200"/>
    </location>
</feature>
<evidence type="ECO:0000256" key="1">
    <source>
        <dbReference type="SAM" id="MobiDB-lite"/>
    </source>
</evidence>
<comment type="caution">
    <text evidence="2">The sequence shown here is derived from an EMBL/GenBank/DDBJ whole genome shotgun (WGS) entry which is preliminary data.</text>
</comment>
<feature type="region of interest" description="Disordered" evidence="1">
    <location>
        <begin position="581"/>
        <end position="620"/>
    </location>
</feature>
<feature type="compositionally biased region" description="Low complexity" evidence="1">
    <location>
        <begin position="282"/>
        <end position="292"/>
    </location>
</feature>
<feature type="region of interest" description="Disordered" evidence="1">
    <location>
        <begin position="217"/>
        <end position="358"/>
    </location>
</feature>
<keyword evidence="3" id="KW-1185">Reference proteome</keyword>
<feature type="compositionally biased region" description="Polar residues" evidence="1">
    <location>
        <begin position="177"/>
        <end position="189"/>
    </location>
</feature>
<sequence>MESGMNGGGDGACRGDLTFRHGDAVPSPATAAPRAGSSPQASPAHVLDAFSSQFMSVMSVWKGPGQPAPNLPSPQLSPNAWTDSCLDPLANNILSSVNGEGGWGDVGAFSSLSARDFQRQQRQTSPLNGSPAGAILAAAASPALASNSQVASSVQSDARELLQDCDCPRLPLEPTPHSGQQQEGRSQPQHLALSSSPASAHAKRLVTARAALFAGLSSSGGRASSGHATASAAAAPRQPRPQRNHGISIRSSTLSRTTDDELCAVSSGPTGHERTREAGYDFAFPSAPPAAAGHRASFTPAGAAHPASALPAARSQPYQLPPPAALLSADSLTVTPPPSASVDSKPAVPTAPLPTQHAREPADEAPMLVDAQPPTGNGALVVSCDSPNACLTDAGRRRLSDLLAARQQLDGHFLAGLRVDTLLGCRTDGGSAVPESEDEVLRMAASARHPAAAGKGVAAHLRGSDSRRARHCTFGYAAGGKSGAHGSPQVMPANAAAAAAEAAALAAAAAAAAEAEAERRRASALSYIESRISGFGKASFSSLGLNGPLAAGYSALLEALDNDQQGEAAAPCPQLGSAELTSAQSAVGATGEAASGMSDRPAGKEHQGGVGSPDGGPTRGWRRLFLPFGCFGPK</sequence>
<dbReference type="EMBL" id="JAEHOE010000009">
    <property type="protein sequence ID" value="KAG2498742.1"/>
    <property type="molecule type" value="Genomic_DNA"/>
</dbReference>
<evidence type="ECO:0000313" key="3">
    <source>
        <dbReference type="Proteomes" id="UP000612055"/>
    </source>
</evidence>
<feature type="compositionally biased region" description="Gly residues" evidence="1">
    <location>
        <begin position="1"/>
        <end position="12"/>
    </location>
</feature>
<feature type="compositionally biased region" description="Low complexity" evidence="1">
    <location>
        <begin position="217"/>
        <end position="235"/>
    </location>
</feature>
<gene>
    <name evidence="2" type="ORF">HYH03_003481</name>
</gene>
<protein>
    <submittedName>
        <fullName evidence="2">Uncharacterized protein</fullName>
    </submittedName>
</protein>
<dbReference type="AlphaFoldDB" id="A0A835YBZ3"/>
<feature type="compositionally biased region" description="Low complexity" evidence="1">
    <location>
        <begin position="247"/>
        <end position="256"/>
    </location>
</feature>